<keyword evidence="3" id="KW-1185">Reference proteome</keyword>
<dbReference type="PANTHER" id="PTHR35849:SF2">
    <property type="entry name" value="BLR2341 PROTEIN"/>
    <property type="match status" value="1"/>
</dbReference>
<feature type="domain" description="STAS" evidence="1">
    <location>
        <begin position="14"/>
        <end position="108"/>
    </location>
</feature>
<organism evidence="2 3">
    <name type="scientific">Rhodomicrobium udaipurense</name>
    <dbReference type="NCBI Taxonomy" id="1202716"/>
    <lineage>
        <taxon>Bacteria</taxon>
        <taxon>Pseudomonadati</taxon>
        <taxon>Pseudomonadota</taxon>
        <taxon>Alphaproteobacteria</taxon>
        <taxon>Hyphomicrobiales</taxon>
        <taxon>Hyphomicrobiaceae</taxon>
        <taxon>Rhodomicrobium</taxon>
    </lineage>
</organism>
<dbReference type="EMBL" id="JAEMUK010000002">
    <property type="protein sequence ID" value="MBJ7542155.1"/>
    <property type="molecule type" value="Genomic_DNA"/>
</dbReference>
<evidence type="ECO:0000313" key="2">
    <source>
        <dbReference type="EMBL" id="MBJ7542155.1"/>
    </source>
</evidence>
<dbReference type="PANTHER" id="PTHR35849">
    <property type="entry name" value="BLR2341 PROTEIN"/>
    <property type="match status" value="1"/>
</dbReference>
<dbReference type="RefSeq" id="WP_037235414.1">
    <property type="nucleotide sequence ID" value="NZ_JAEMUK010000002.1"/>
</dbReference>
<name>A0A8I1KFX5_9HYPH</name>
<dbReference type="InterPro" id="IPR052746">
    <property type="entry name" value="MlaB_ABC_Transporter"/>
</dbReference>
<evidence type="ECO:0000259" key="1">
    <source>
        <dbReference type="PROSITE" id="PS50801"/>
    </source>
</evidence>
<dbReference type="SUPFAM" id="SSF52091">
    <property type="entry name" value="SpoIIaa-like"/>
    <property type="match status" value="1"/>
</dbReference>
<sequence length="108" mass="11134">MSSDAIDQTKAGALELEGNLGPRDASALHEALLVALGGEDEVVVDARRVTSLDVSILQVLIAADIAAEKLGRTITLLRVPEGAVEATFARAGLAIPPGFSLTQSALSR</sequence>
<dbReference type="Pfam" id="PF13466">
    <property type="entry name" value="STAS_2"/>
    <property type="match status" value="1"/>
</dbReference>
<protein>
    <submittedName>
        <fullName evidence="2">STAS domain-containing protein</fullName>
    </submittedName>
</protein>
<accession>A0A8I1KFX5</accession>
<dbReference type="PROSITE" id="PS50801">
    <property type="entry name" value="STAS"/>
    <property type="match status" value="1"/>
</dbReference>
<evidence type="ECO:0000313" key="3">
    <source>
        <dbReference type="Proteomes" id="UP000623250"/>
    </source>
</evidence>
<dbReference type="Gene3D" id="3.30.750.24">
    <property type="entry name" value="STAS domain"/>
    <property type="match status" value="1"/>
</dbReference>
<comment type="caution">
    <text evidence="2">The sequence shown here is derived from an EMBL/GenBank/DDBJ whole genome shotgun (WGS) entry which is preliminary data.</text>
</comment>
<gene>
    <name evidence="2" type="ORF">JDN41_01110</name>
</gene>
<reference evidence="2 3" key="1">
    <citation type="submission" date="2020-12" db="EMBL/GenBank/DDBJ databases">
        <title>Revised draft genomes of Rhodomicrobium vannielii ATCC 17100 and Rhodomicrobium udaipurense JA643.</title>
        <authorList>
            <person name="Conners E.M."/>
            <person name="Davenport E.J."/>
            <person name="Bose A."/>
        </authorList>
    </citation>
    <scope>NUCLEOTIDE SEQUENCE [LARGE SCALE GENOMIC DNA]</scope>
    <source>
        <strain evidence="2 3">JA643</strain>
    </source>
</reference>
<dbReference type="AlphaFoldDB" id="A0A8I1KFX5"/>
<dbReference type="InterPro" id="IPR002645">
    <property type="entry name" value="STAS_dom"/>
</dbReference>
<dbReference type="InterPro" id="IPR036513">
    <property type="entry name" value="STAS_dom_sf"/>
</dbReference>
<dbReference type="InterPro" id="IPR058548">
    <property type="entry name" value="MlaB-like_STAS"/>
</dbReference>
<proteinExistence type="predicted"/>
<dbReference type="Proteomes" id="UP000623250">
    <property type="component" value="Unassembled WGS sequence"/>
</dbReference>